<protein>
    <recommendedName>
        <fullName evidence="4">Secreted protein</fullName>
    </recommendedName>
</protein>
<reference evidence="2" key="1">
    <citation type="journal article" date="2020" name="Stud. Mycol.">
        <title>101 Dothideomycetes genomes: a test case for predicting lifestyles and emergence of pathogens.</title>
        <authorList>
            <person name="Haridas S."/>
            <person name="Albert R."/>
            <person name="Binder M."/>
            <person name="Bloem J."/>
            <person name="Labutti K."/>
            <person name="Salamov A."/>
            <person name="Andreopoulos B."/>
            <person name="Baker S."/>
            <person name="Barry K."/>
            <person name="Bills G."/>
            <person name="Bluhm B."/>
            <person name="Cannon C."/>
            <person name="Castanera R."/>
            <person name="Culley D."/>
            <person name="Daum C."/>
            <person name="Ezra D."/>
            <person name="Gonzalez J."/>
            <person name="Henrissat B."/>
            <person name="Kuo A."/>
            <person name="Liang C."/>
            <person name="Lipzen A."/>
            <person name="Lutzoni F."/>
            <person name="Magnuson J."/>
            <person name="Mondo S."/>
            <person name="Nolan M."/>
            <person name="Ohm R."/>
            <person name="Pangilinan J."/>
            <person name="Park H.-J."/>
            <person name="Ramirez L."/>
            <person name="Alfaro M."/>
            <person name="Sun H."/>
            <person name="Tritt A."/>
            <person name="Yoshinaga Y."/>
            <person name="Zwiers L.-H."/>
            <person name="Turgeon B."/>
            <person name="Goodwin S."/>
            <person name="Spatafora J."/>
            <person name="Crous P."/>
            <person name="Grigoriev I."/>
        </authorList>
    </citation>
    <scope>NUCLEOTIDE SEQUENCE</scope>
    <source>
        <strain evidence="2">ATCC 16933</strain>
    </source>
</reference>
<gene>
    <name evidence="2" type="ORF">BDY21DRAFT_211489</name>
</gene>
<keyword evidence="1" id="KW-0732">Signal</keyword>
<accession>A0A6A6P4Q0</accession>
<keyword evidence="3" id="KW-1185">Reference proteome</keyword>
<dbReference type="Proteomes" id="UP000799766">
    <property type="component" value="Unassembled WGS sequence"/>
</dbReference>
<evidence type="ECO:0000313" key="3">
    <source>
        <dbReference type="Proteomes" id="UP000799766"/>
    </source>
</evidence>
<proteinExistence type="predicted"/>
<name>A0A6A6P4Q0_9PEZI</name>
<evidence type="ECO:0000313" key="2">
    <source>
        <dbReference type="EMBL" id="KAF2458767.1"/>
    </source>
</evidence>
<dbReference type="EMBL" id="MU001677">
    <property type="protein sequence ID" value="KAF2458767.1"/>
    <property type="molecule type" value="Genomic_DNA"/>
</dbReference>
<organism evidence="2 3">
    <name type="scientific">Lineolata rhizophorae</name>
    <dbReference type="NCBI Taxonomy" id="578093"/>
    <lineage>
        <taxon>Eukaryota</taxon>
        <taxon>Fungi</taxon>
        <taxon>Dikarya</taxon>
        <taxon>Ascomycota</taxon>
        <taxon>Pezizomycotina</taxon>
        <taxon>Dothideomycetes</taxon>
        <taxon>Dothideomycetes incertae sedis</taxon>
        <taxon>Lineolatales</taxon>
        <taxon>Lineolataceae</taxon>
        <taxon>Lineolata</taxon>
    </lineage>
</organism>
<dbReference type="AlphaFoldDB" id="A0A6A6P4Q0"/>
<evidence type="ECO:0008006" key="4">
    <source>
        <dbReference type="Google" id="ProtNLM"/>
    </source>
</evidence>
<sequence>MPRANPFMVFSVCLFCSVGNLYYAVDRATTPIAKMGMRDRVTQPPPAKSSGIHHCSTNFSYSLGLPFSTKISSSAVPISIPSYVSLVRLPLEY</sequence>
<evidence type="ECO:0000256" key="1">
    <source>
        <dbReference type="SAM" id="SignalP"/>
    </source>
</evidence>
<feature type="chain" id="PRO_5025340934" description="Secreted protein" evidence="1">
    <location>
        <begin position="25"/>
        <end position="93"/>
    </location>
</feature>
<feature type="signal peptide" evidence="1">
    <location>
        <begin position="1"/>
        <end position="24"/>
    </location>
</feature>